<comment type="caution">
    <text evidence="1">The sequence shown here is derived from an EMBL/GenBank/DDBJ whole genome shotgun (WGS) entry which is preliminary data.</text>
</comment>
<dbReference type="Proteomes" id="UP001209737">
    <property type="component" value="Unassembled WGS sequence"/>
</dbReference>
<accession>A0ABT3LYL5</accession>
<dbReference type="EMBL" id="JAMQPV010000001">
    <property type="protein sequence ID" value="MCW7462822.1"/>
    <property type="molecule type" value="Genomic_DNA"/>
</dbReference>
<proteinExistence type="predicted"/>
<dbReference type="Pfam" id="PF13450">
    <property type="entry name" value="NAD_binding_8"/>
    <property type="match status" value="1"/>
</dbReference>
<gene>
    <name evidence="1" type="ORF">ND812_12035</name>
</gene>
<dbReference type="Gene3D" id="3.50.50.60">
    <property type="entry name" value="FAD/NAD(P)-binding domain"/>
    <property type="match status" value="1"/>
</dbReference>
<dbReference type="InterPro" id="IPR036188">
    <property type="entry name" value="FAD/NAD-bd_sf"/>
</dbReference>
<dbReference type="PANTHER" id="PTHR23357">
    <property type="entry name" value="RENALASE"/>
    <property type="match status" value="1"/>
</dbReference>
<sequence>MSESDLKSSNTPIVVGSGITGASIMMMKPEIRLFDKARNAGGRVTTKELQDLGIRFDIGATMFRDQMEVNWLGKTSSYNLFEIWNSNLVTVDTKPIYDNHHHYPVYGMESIVKGMLKNHHSSQSMTLKSISQDKDDGWNCDFYSNTNKRLEQVSSKEVILTLPIPQILEIFKHSESNVHLEKWIQFLETYNDYRKTLVSLFHWKNWKPGLETFGLNQNSKYPVNTVLERGKDWEYQSWEFIKYPIQNDQGSTLLVQFSAMFSEQHFEYWMDPDKKPTPFYEEMLTSSLKEKWQAPNPDGIWNHRWKFAQAQMPLLGREGPLQLDSEEFLEWKSLCKETGITVLGDWLFGSKIERIIGGVFFLIHNGIL</sequence>
<dbReference type="RefSeq" id="WP_265375652.1">
    <property type="nucleotide sequence ID" value="NZ_JAMQPV010000001.1"/>
</dbReference>
<name>A0ABT3LYL5_9LEPT</name>
<evidence type="ECO:0000313" key="2">
    <source>
        <dbReference type="Proteomes" id="UP001209737"/>
    </source>
</evidence>
<protein>
    <submittedName>
        <fullName evidence="1">NAD(P)-binding protein</fullName>
    </submittedName>
</protein>
<dbReference type="PANTHER" id="PTHR23357:SF1">
    <property type="entry name" value="RENALASE"/>
    <property type="match status" value="1"/>
</dbReference>
<reference evidence="1 2" key="1">
    <citation type="submission" date="2022-06" db="EMBL/GenBank/DDBJ databases">
        <title>Leptospira isolates from biofilms formed at urban environments.</title>
        <authorList>
            <person name="Ribeiro P.S."/>
            <person name="Sousa T."/>
            <person name="Carvalho N."/>
            <person name="Aburjaile F."/>
            <person name="Neves F."/>
            <person name="Oliveira D."/>
            <person name="Blanco L."/>
            <person name="Lima J."/>
            <person name="Costa F."/>
            <person name="Brenig B."/>
            <person name="Soares S."/>
            <person name="Ramos R."/>
            <person name="Goes-Neto A."/>
            <person name="Matiuzzi M."/>
            <person name="Azevedo V."/>
            <person name="Ristow P."/>
        </authorList>
    </citation>
    <scope>NUCLEOTIDE SEQUENCE [LARGE SCALE GENOMIC DNA]</scope>
    <source>
        <strain evidence="1 2">VSF25</strain>
    </source>
</reference>
<evidence type="ECO:0000313" key="1">
    <source>
        <dbReference type="EMBL" id="MCW7462822.1"/>
    </source>
</evidence>
<keyword evidence="2" id="KW-1185">Reference proteome</keyword>
<organism evidence="1 2">
    <name type="scientific">Leptospira limi</name>
    <dbReference type="NCBI Taxonomy" id="2950023"/>
    <lineage>
        <taxon>Bacteria</taxon>
        <taxon>Pseudomonadati</taxon>
        <taxon>Spirochaetota</taxon>
        <taxon>Spirochaetia</taxon>
        <taxon>Leptospirales</taxon>
        <taxon>Leptospiraceae</taxon>
        <taxon>Leptospira</taxon>
    </lineage>
</organism>
<dbReference type="Gene3D" id="3.90.660.10">
    <property type="match status" value="1"/>
</dbReference>
<dbReference type="SUPFAM" id="SSF51905">
    <property type="entry name" value="FAD/NAD(P)-binding domain"/>
    <property type="match status" value="1"/>
</dbReference>
<dbReference type="InterPro" id="IPR040174">
    <property type="entry name" value="RNLS"/>
</dbReference>